<organism evidence="7 8">
    <name type="scientific">Polypterus senegalus</name>
    <name type="common">Senegal bichir</name>
    <dbReference type="NCBI Taxonomy" id="55291"/>
    <lineage>
        <taxon>Eukaryota</taxon>
        <taxon>Metazoa</taxon>
        <taxon>Chordata</taxon>
        <taxon>Craniata</taxon>
        <taxon>Vertebrata</taxon>
        <taxon>Euteleostomi</taxon>
        <taxon>Actinopterygii</taxon>
        <taxon>Polypteriformes</taxon>
        <taxon>Polypteridae</taxon>
        <taxon>Polypterus</taxon>
    </lineage>
</organism>
<evidence type="ECO:0000256" key="1">
    <source>
        <dbReference type="ARBA" id="ARBA00004186"/>
    </source>
</evidence>
<dbReference type="InterPro" id="IPR024332">
    <property type="entry name" value="MOZART2"/>
</dbReference>
<protein>
    <submittedName>
        <fullName evidence="7">MZT2 protein</fullName>
    </submittedName>
</protein>
<accession>A0A8X7XKA1</accession>
<dbReference type="GO" id="GO:0005819">
    <property type="term" value="C:spindle"/>
    <property type="evidence" value="ECO:0007669"/>
    <property type="project" value="UniProtKB-SubCell"/>
</dbReference>
<gene>
    <name evidence="7" type="primary">Mzt2</name>
    <name evidence="7" type="ORF">GTO96_0005691</name>
</gene>
<comment type="caution">
    <text evidence="7">The sequence shown here is derived from an EMBL/GenBank/DDBJ whole genome shotgun (WGS) entry which is preliminary data.</text>
</comment>
<evidence type="ECO:0000256" key="2">
    <source>
        <dbReference type="ARBA" id="ARBA00004300"/>
    </source>
</evidence>
<dbReference type="AlphaFoldDB" id="A0A8X7XKA1"/>
<evidence type="ECO:0000256" key="6">
    <source>
        <dbReference type="SAM" id="MobiDB-lite"/>
    </source>
</evidence>
<evidence type="ECO:0000256" key="3">
    <source>
        <dbReference type="ARBA" id="ARBA00007286"/>
    </source>
</evidence>
<dbReference type="Pfam" id="PF12926">
    <property type="entry name" value="MOZART2"/>
    <property type="match status" value="1"/>
</dbReference>
<dbReference type="OrthoDB" id="10064769at2759"/>
<sequence>MAVPQQPISIAASLDSQTLVATVSGNIQKHSIKKKKVLNTEENDLFELTQAAGIAMDQEVFKVVLDLLKMNVAPLAVFQMLKAMCAGQRVSDASSAESLPNTHQSGLPESRVRFPAKTSKIPAPLSFSSVLRPPRLAIKNVVCSPADASSPLSQGPPGSFQFSCCLFSPFTVRSKSSCVPAGSQAPAERSSSSRDSSGQRVPRQPSASRLQKSAKGTGVNSSAPPLAPS</sequence>
<dbReference type="Proteomes" id="UP000886611">
    <property type="component" value="Unassembled WGS sequence"/>
</dbReference>
<feature type="non-terminal residue" evidence="7">
    <location>
        <position position="1"/>
    </location>
</feature>
<evidence type="ECO:0000256" key="5">
    <source>
        <dbReference type="ARBA" id="ARBA00023212"/>
    </source>
</evidence>
<proteinExistence type="inferred from homology"/>
<evidence type="ECO:0000313" key="7">
    <source>
        <dbReference type="EMBL" id="KAG2470760.1"/>
    </source>
</evidence>
<reference evidence="7 8" key="1">
    <citation type="journal article" date="2021" name="Cell">
        <title>Tracing the genetic footprints of vertebrate landing in non-teleost ray-finned fishes.</title>
        <authorList>
            <person name="Bi X."/>
            <person name="Wang K."/>
            <person name="Yang L."/>
            <person name="Pan H."/>
            <person name="Jiang H."/>
            <person name="Wei Q."/>
            <person name="Fang M."/>
            <person name="Yu H."/>
            <person name="Zhu C."/>
            <person name="Cai Y."/>
            <person name="He Y."/>
            <person name="Gan X."/>
            <person name="Zeng H."/>
            <person name="Yu D."/>
            <person name="Zhu Y."/>
            <person name="Jiang H."/>
            <person name="Qiu Q."/>
            <person name="Yang H."/>
            <person name="Zhang Y.E."/>
            <person name="Wang W."/>
            <person name="Zhu M."/>
            <person name="He S."/>
            <person name="Zhang G."/>
        </authorList>
    </citation>
    <scope>NUCLEOTIDE SEQUENCE [LARGE SCALE GENOMIC DNA]</scope>
    <source>
        <strain evidence="7">Bchr_013</strain>
    </source>
</reference>
<dbReference type="PANTHER" id="PTHR28578:SF2">
    <property type="entry name" value="MITOTIC-SPINDLE ORGANIZING PROTEIN 2"/>
    <property type="match status" value="1"/>
</dbReference>
<dbReference type="GO" id="GO:0005813">
    <property type="term" value="C:centrosome"/>
    <property type="evidence" value="ECO:0007669"/>
    <property type="project" value="UniProtKB-SubCell"/>
</dbReference>
<comment type="subcellular location">
    <subcellularLocation>
        <location evidence="2">Cytoplasm</location>
        <location evidence="2">Cytoskeleton</location>
        <location evidence="2">Microtubule organizing center</location>
        <location evidence="2">Centrosome</location>
    </subcellularLocation>
    <subcellularLocation>
        <location evidence="1">Cytoplasm</location>
        <location evidence="1">Cytoskeleton</location>
        <location evidence="1">Spindle</location>
    </subcellularLocation>
</comment>
<comment type="similarity">
    <text evidence="3">Belongs to the MOZART2 family.</text>
</comment>
<keyword evidence="5" id="KW-0206">Cytoskeleton</keyword>
<evidence type="ECO:0000313" key="8">
    <source>
        <dbReference type="Proteomes" id="UP000886611"/>
    </source>
</evidence>
<dbReference type="PANTHER" id="PTHR28578">
    <property type="entry name" value="MITOTIC-SPINDLE ORGANIZING PROTEIN 2A-RELATED"/>
    <property type="match status" value="1"/>
</dbReference>
<dbReference type="EMBL" id="JAATIS010000094">
    <property type="protein sequence ID" value="KAG2470760.1"/>
    <property type="molecule type" value="Genomic_DNA"/>
</dbReference>
<keyword evidence="8" id="KW-1185">Reference proteome</keyword>
<feature type="non-terminal residue" evidence="7">
    <location>
        <position position="229"/>
    </location>
</feature>
<name>A0A8X7XKA1_POLSE</name>
<feature type="region of interest" description="Disordered" evidence="6">
    <location>
        <begin position="178"/>
        <end position="229"/>
    </location>
</feature>
<keyword evidence="4" id="KW-0963">Cytoplasm</keyword>
<evidence type="ECO:0000256" key="4">
    <source>
        <dbReference type="ARBA" id="ARBA00022490"/>
    </source>
</evidence>